<evidence type="ECO:0000256" key="5">
    <source>
        <dbReference type="ARBA" id="ARBA00022519"/>
    </source>
</evidence>
<dbReference type="GO" id="GO:0005886">
    <property type="term" value="C:plasma membrane"/>
    <property type="evidence" value="ECO:0007669"/>
    <property type="project" value="UniProtKB-SubCell"/>
</dbReference>
<dbReference type="InterPro" id="IPR036890">
    <property type="entry name" value="HATPase_C_sf"/>
</dbReference>
<keyword evidence="20" id="KW-1185">Reference proteome</keyword>
<evidence type="ECO:0000313" key="19">
    <source>
        <dbReference type="EMBL" id="NUZ04419.1"/>
    </source>
</evidence>
<proteinExistence type="predicted"/>
<dbReference type="SMART" id="SM00387">
    <property type="entry name" value="HATPase_c"/>
    <property type="match status" value="1"/>
</dbReference>
<dbReference type="InterPro" id="IPR029151">
    <property type="entry name" value="Sensor-like_sf"/>
</dbReference>
<dbReference type="PIRSF" id="PIRSF036431">
    <property type="entry name" value="STHK_DctB"/>
    <property type="match status" value="1"/>
</dbReference>
<dbReference type="Pfam" id="PF02518">
    <property type="entry name" value="HATPase_c"/>
    <property type="match status" value="1"/>
</dbReference>
<sequence>MADESILTLSNEWAPQAPARSPRRALLGAGFTLLAVVFIGAVAWFGFSFSEAQGIAGQRRESAHRLELFSSTVQAVIKRLEHVPPTVQLNRDVQVLLTQPSNRARMAATNAYLRQLNAYLGSVAVYVMNDRGIVVASSNDVRPDDSRVGEDVSFRPYFLDALSGRVGRHFAIGIGGDEAGYFVSHPIHDGAHVVGVAAIKISLEPINALWETLGAPGLLTDTNQVVILSSNPGWRYTALAELPIERRVDLQLTRMYNNVRLTRFPIAVKLAVDEESQVVETLLPPGGPPSMRGVHAGTLVLGRAIDGMDWRLMMFSDLRPVRDQALVSATAAALGAGVLVLTAVFFVQRRRIMRQRLAAKAMLERANAELEQSVADRTQDLTDANRRLREEVAERAQAEMTLRATQGELVQAAKMAMLGQIATGITHELTQPLGAIRTLSGNAIEFMRRGQLDEVAGNLRIVARLVDQMGSIIQPLKRFARKSKAASEPADVAHAMSNALFLYHPRLRDEGVEIENHCVPGTAIALCEPNRLEQVLTNLIGNAIDAMAGAPVKRVTLRASTEPVPASGARQVRIEVADTGCGFSDEVRAQFFEAFFTTKPSGNGLGLGLTISRDIVREFRGEIVATGAPGAGALFIVTLPAAEPSTAPAPLVHEEEVLT</sequence>
<dbReference type="EC" id="2.7.13.3" evidence="3"/>
<dbReference type="SUPFAM" id="SSF47384">
    <property type="entry name" value="Homodimeric domain of signal transducing histidine kinase"/>
    <property type="match status" value="1"/>
</dbReference>
<dbReference type="PROSITE" id="PS50109">
    <property type="entry name" value="HIS_KIN"/>
    <property type="match status" value="1"/>
</dbReference>
<keyword evidence="7" id="KW-0808">Transferase</keyword>
<dbReference type="RefSeq" id="WP_176065351.1">
    <property type="nucleotide sequence ID" value="NZ_JABWMJ010000001.1"/>
</dbReference>
<dbReference type="InterPro" id="IPR003661">
    <property type="entry name" value="HisK_dim/P_dom"/>
</dbReference>
<dbReference type="InterPro" id="IPR017055">
    <property type="entry name" value="Sig_transdc_His_kinase_DctB"/>
</dbReference>
<evidence type="ECO:0000256" key="3">
    <source>
        <dbReference type="ARBA" id="ARBA00012438"/>
    </source>
</evidence>
<evidence type="ECO:0000256" key="7">
    <source>
        <dbReference type="ARBA" id="ARBA00022679"/>
    </source>
</evidence>
<evidence type="ECO:0000256" key="14">
    <source>
        <dbReference type="ARBA" id="ARBA00023136"/>
    </source>
</evidence>
<keyword evidence="4" id="KW-1003">Cell membrane</keyword>
<dbReference type="GO" id="GO:0005524">
    <property type="term" value="F:ATP binding"/>
    <property type="evidence" value="ECO:0007669"/>
    <property type="project" value="UniProtKB-KW"/>
</dbReference>
<name>A0A7Y6NJT4_9BURK</name>
<dbReference type="PANTHER" id="PTHR43065:SF46">
    <property type="entry name" value="C4-DICARBOXYLATE TRANSPORT SENSOR PROTEIN DCTB"/>
    <property type="match status" value="1"/>
</dbReference>
<keyword evidence="10 19" id="KW-0418">Kinase</keyword>
<evidence type="ECO:0000256" key="16">
    <source>
        <dbReference type="SAM" id="Coils"/>
    </source>
</evidence>
<evidence type="ECO:0000259" key="18">
    <source>
        <dbReference type="PROSITE" id="PS50109"/>
    </source>
</evidence>
<keyword evidence="8 17" id="KW-0812">Transmembrane</keyword>
<dbReference type="PANTHER" id="PTHR43065">
    <property type="entry name" value="SENSOR HISTIDINE KINASE"/>
    <property type="match status" value="1"/>
</dbReference>
<dbReference type="CDD" id="cd14686">
    <property type="entry name" value="bZIP"/>
    <property type="match status" value="1"/>
</dbReference>
<evidence type="ECO:0000256" key="15">
    <source>
        <dbReference type="ARBA" id="ARBA00073143"/>
    </source>
</evidence>
<keyword evidence="14 17" id="KW-0472">Membrane</keyword>
<evidence type="ECO:0000313" key="20">
    <source>
        <dbReference type="Proteomes" id="UP000529637"/>
    </source>
</evidence>
<evidence type="ECO:0000256" key="6">
    <source>
        <dbReference type="ARBA" id="ARBA00022553"/>
    </source>
</evidence>
<evidence type="ECO:0000256" key="8">
    <source>
        <dbReference type="ARBA" id="ARBA00022692"/>
    </source>
</evidence>
<evidence type="ECO:0000256" key="13">
    <source>
        <dbReference type="ARBA" id="ARBA00023012"/>
    </source>
</evidence>
<dbReference type="InterPro" id="IPR004358">
    <property type="entry name" value="Sig_transdc_His_kin-like_C"/>
</dbReference>
<organism evidence="19 20">
    <name type="scientific">Piscinibacter koreensis</name>
    <dbReference type="NCBI Taxonomy" id="2742824"/>
    <lineage>
        <taxon>Bacteria</taxon>
        <taxon>Pseudomonadati</taxon>
        <taxon>Pseudomonadota</taxon>
        <taxon>Betaproteobacteria</taxon>
        <taxon>Burkholderiales</taxon>
        <taxon>Sphaerotilaceae</taxon>
        <taxon>Piscinibacter</taxon>
    </lineage>
</organism>
<dbReference type="Proteomes" id="UP000529637">
    <property type="component" value="Unassembled WGS sequence"/>
</dbReference>
<dbReference type="Gene3D" id="1.10.287.130">
    <property type="match status" value="1"/>
</dbReference>
<dbReference type="InterPro" id="IPR003594">
    <property type="entry name" value="HATPase_dom"/>
</dbReference>
<dbReference type="FunFam" id="1.10.287.130:FF:000049">
    <property type="entry name" value="C4-dicarboxylate transport sensor protein DctB"/>
    <property type="match status" value="1"/>
</dbReference>
<keyword evidence="16" id="KW-0175">Coiled coil</keyword>
<evidence type="ECO:0000256" key="4">
    <source>
        <dbReference type="ARBA" id="ARBA00022475"/>
    </source>
</evidence>
<feature type="domain" description="Histidine kinase" evidence="18">
    <location>
        <begin position="424"/>
        <end position="643"/>
    </location>
</feature>
<dbReference type="CDD" id="cd00082">
    <property type="entry name" value="HisKA"/>
    <property type="match status" value="1"/>
</dbReference>
<keyword evidence="12 17" id="KW-1133">Transmembrane helix</keyword>
<dbReference type="Gene3D" id="3.30.450.20">
    <property type="entry name" value="PAS domain"/>
    <property type="match status" value="2"/>
</dbReference>
<dbReference type="SUPFAM" id="SSF103190">
    <property type="entry name" value="Sensory domain-like"/>
    <property type="match status" value="1"/>
</dbReference>
<dbReference type="SUPFAM" id="SSF55874">
    <property type="entry name" value="ATPase domain of HSP90 chaperone/DNA topoisomerase II/histidine kinase"/>
    <property type="match status" value="1"/>
</dbReference>
<evidence type="ECO:0000256" key="17">
    <source>
        <dbReference type="SAM" id="Phobius"/>
    </source>
</evidence>
<feature type="transmembrane region" description="Helical" evidence="17">
    <location>
        <begin position="325"/>
        <end position="347"/>
    </location>
</feature>
<evidence type="ECO:0000256" key="11">
    <source>
        <dbReference type="ARBA" id="ARBA00022840"/>
    </source>
</evidence>
<keyword evidence="9" id="KW-0547">Nucleotide-binding</keyword>
<protein>
    <recommendedName>
        <fullName evidence="15">C4-dicarboxylate transport sensor protein DctB</fullName>
        <ecNumber evidence="3">2.7.13.3</ecNumber>
    </recommendedName>
</protein>
<dbReference type="InterPro" id="IPR005467">
    <property type="entry name" value="His_kinase_dom"/>
</dbReference>
<keyword evidence="11" id="KW-0067">ATP-binding</keyword>
<gene>
    <name evidence="19" type="ORF">HQN59_01455</name>
</gene>
<dbReference type="InterPro" id="IPR036097">
    <property type="entry name" value="HisK_dim/P_sf"/>
</dbReference>
<keyword evidence="5" id="KW-0997">Cell inner membrane</keyword>
<reference evidence="19 20" key="1">
    <citation type="submission" date="2020-06" db="EMBL/GenBank/DDBJ databases">
        <title>Schlegella sp. ID0723 isolated from air conditioner.</title>
        <authorList>
            <person name="Kim D.Y."/>
            <person name="Kim D.-U."/>
        </authorList>
    </citation>
    <scope>NUCLEOTIDE SEQUENCE [LARGE SCALE GENOMIC DNA]</scope>
    <source>
        <strain evidence="19 20">ID0723</strain>
    </source>
</reference>
<dbReference type="AlphaFoldDB" id="A0A7Y6NJT4"/>
<evidence type="ECO:0000256" key="10">
    <source>
        <dbReference type="ARBA" id="ARBA00022777"/>
    </source>
</evidence>
<comment type="caution">
    <text evidence="19">The sequence shown here is derived from an EMBL/GenBank/DDBJ whole genome shotgun (WGS) entry which is preliminary data.</text>
</comment>
<dbReference type="EMBL" id="JABWMJ010000001">
    <property type="protein sequence ID" value="NUZ04419.1"/>
    <property type="molecule type" value="Genomic_DNA"/>
</dbReference>
<dbReference type="PRINTS" id="PR00344">
    <property type="entry name" value="BCTRLSENSOR"/>
</dbReference>
<dbReference type="SMART" id="SM00388">
    <property type="entry name" value="HisKA"/>
    <property type="match status" value="1"/>
</dbReference>
<comment type="catalytic activity">
    <reaction evidence="1">
        <text>ATP + protein L-histidine = ADP + protein N-phospho-L-histidine.</text>
        <dbReference type="EC" id="2.7.13.3"/>
    </reaction>
</comment>
<feature type="coiled-coil region" evidence="16">
    <location>
        <begin position="360"/>
        <end position="401"/>
    </location>
</feature>
<evidence type="ECO:0000256" key="2">
    <source>
        <dbReference type="ARBA" id="ARBA00004429"/>
    </source>
</evidence>
<evidence type="ECO:0000256" key="12">
    <source>
        <dbReference type="ARBA" id="ARBA00022989"/>
    </source>
</evidence>
<dbReference type="Gene3D" id="3.30.565.10">
    <property type="entry name" value="Histidine kinase-like ATPase, C-terminal domain"/>
    <property type="match status" value="1"/>
</dbReference>
<feature type="transmembrane region" description="Helical" evidence="17">
    <location>
        <begin position="25"/>
        <end position="47"/>
    </location>
</feature>
<dbReference type="GO" id="GO:0000155">
    <property type="term" value="F:phosphorelay sensor kinase activity"/>
    <property type="evidence" value="ECO:0007669"/>
    <property type="project" value="InterPro"/>
</dbReference>
<evidence type="ECO:0000256" key="9">
    <source>
        <dbReference type="ARBA" id="ARBA00022741"/>
    </source>
</evidence>
<comment type="subcellular location">
    <subcellularLocation>
        <location evidence="2">Cell inner membrane</location>
        <topology evidence="2">Multi-pass membrane protein</topology>
    </subcellularLocation>
</comment>
<accession>A0A7Y6NJT4</accession>
<keyword evidence="13" id="KW-0902">Two-component regulatory system</keyword>
<evidence type="ECO:0000256" key="1">
    <source>
        <dbReference type="ARBA" id="ARBA00000085"/>
    </source>
</evidence>
<keyword evidence="6" id="KW-0597">Phosphoprotein</keyword>